<evidence type="ECO:0000313" key="5">
    <source>
        <dbReference type="Proteomes" id="UP001202717"/>
    </source>
</evidence>
<proteinExistence type="predicted"/>
<dbReference type="InterPro" id="IPR013766">
    <property type="entry name" value="Thioredoxin_domain"/>
</dbReference>
<gene>
    <name evidence="4" type="ORF">MUN68_009045</name>
</gene>
<accession>A0ABY7RSX1</accession>
<evidence type="ECO:0000259" key="3">
    <source>
        <dbReference type="PROSITE" id="PS51352"/>
    </source>
</evidence>
<name>A0ABY7RSX1_9FLAO</name>
<evidence type="ECO:0000256" key="2">
    <source>
        <dbReference type="SAM" id="SignalP"/>
    </source>
</evidence>
<keyword evidence="5" id="KW-1185">Reference proteome</keyword>
<dbReference type="Proteomes" id="UP001202717">
    <property type="component" value="Chromosome"/>
</dbReference>
<dbReference type="RefSeq" id="WP_249997317.1">
    <property type="nucleotide sequence ID" value="NZ_CP116221.1"/>
</dbReference>
<keyword evidence="1 2" id="KW-0732">Signal</keyword>
<evidence type="ECO:0000256" key="1">
    <source>
        <dbReference type="ARBA" id="ARBA00022729"/>
    </source>
</evidence>
<dbReference type="PROSITE" id="PS51352">
    <property type="entry name" value="THIOREDOXIN_2"/>
    <property type="match status" value="1"/>
</dbReference>
<feature type="chain" id="PRO_5047312994" evidence="2">
    <location>
        <begin position="22"/>
        <end position="494"/>
    </location>
</feature>
<organism evidence="4 5">
    <name type="scientific">Psychroserpens ponticola</name>
    <dbReference type="NCBI Taxonomy" id="2932268"/>
    <lineage>
        <taxon>Bacteria</taxon>
        <taxon>Pseudomonadati</taxon>
        <taxon>Bacteroidota</taxon>
        <taxon>Flavobacteriia</taxon>
        <taxon>Flavobacteriales</taxon>
        <taxon>Flavobacteriaceae</taxon>
        <taxon>Psychroserpens</taxon>
    </lineage>
</organism>
<protein>
    <submittedName>
        <fullName evidence="4">T9SS type A sorting domain-containing protein</fullName>
    </submittedName>
</protein>
<dbReference type="InterPro" id="IPR026444">
    <property type="entry name" value="Secre_tail"/>
</dbReference>
<dbReference type="InterPro" id="IPR036249">
    <property type="entry name" value="Thioredoxin-like_sf"/>
</dbReference>
<dbReference type="SUPFAM" id="SSF52833">
    <property type="entry name" value="Thioredoxin-like"/>
    <property type="match status" value="1"/>
</dbReference>
<feature type="domain" description="Thioredoxin" evidence="3">
    <location>
        <begin position="23"/>
        <end position="173"/>
    </location>
</feature>
<dbReference type="NCBIfam" id="TIGR04183">
    <property type="entry name" value="Por_Secre_tail"/>
    <property type="match status" value="1"/>
</dbReference>
<feature type="signal peptide" evidence="2">
    <location>
        <begin position="1"/>
        <end position="21"/>
    </location>
</feature>
<sequence>MKKIVFVLLYALLISSNSIWSQIPNGSIAPDFSITDINGIDHSLSDYLNDGKSVIIEFSSVGCGPSWKYHETEALKDFYNAYGLPGSNEIVVLFIEDSNWASLSDLQGVSNPPAFGDWTQGTPFPIVLDDNLHDLYEINFAPTIRYICPDGTINTIGMASSQSYLNTLSNNCNSLSGVENFGRVLDTNNGFCDIIGEFKSELKNYGSNMITSAVLNLKENGEIVSTKNYSGFIFQFHTETIEFNEIELNPTSEYTVEIESINGTPNFNPIYSTASLPFDISNEISNDLLLKVQTYICPQNMSWEIVNSSGEIVANGGPYESPSNNNNCGGPNANTTIEHEIQLPNVDDCYSINLRDSNGLGWKNYQGNAPQPTYAGIEVYSNDIQVYSKLYVENFGYLLELKNVLETTQALSLSDEELNEKISFFPNPSKGIVQIKTESQVKLEIYDLNGKLVYANINYSISPSLNLSSIDKGVYLIKVIGKNNKQKIQKLILY</sequence>
<dbReference type="Pfam" id="PF18962">
    <property type="entry name" value="Por_Secre_tail"/>
    <property type="match status" value="1"/>
</dbReference>
<reference evidence="4 5" key="1">
    <citation type="submission" date="2023-01" db="EMBL/GenBank/DDBJ databases">
        <title>Psychroserpens ponticola sp. nov., isolated from seawater.</title>
        <authorList>
            <person name="Kristyanto S."/>
            <person name="Jung J."/>
            <person name="Kim J.M."/>
            <person name="Jeon C.O."/>
        </authorList>
    </citation>
    <scope>NUCLEOTIDE SEQUENCE [LARGE SCALE GENOMIC DNA]</scope>
    <source>
        <strain evidence="4 5">MSW6</strain>
    </source>
</reference>
<evidence type="ECO:0000313" key="4">
    <source>
        <dbReference type="EMBL" id="WCO00220.1"/>
    </source>
</evidence>
<dbReference type="EMBL" id="CP116221">
    <property type="protein sequence ID" value="WCO00220.1"/>
    <property type="molecule type" value="Genomic_DNA"/>
</dbReference>
<dbReference type="Gene3D" id="3.40.30.10">
    <property type="entry name" value="Glutaredoxin"/>
    <property type="match status" value="1"/>
</dbReference>